<proteinExistence type="predicted"/>
<sequence>MSQKIPLKTPIASFMNVSGLNIDVGNAKAWAIPNISVTPSPLNPTNTQMHFSEGPGSTPKILSKANPQSNFLHGFLLNPGGNPVDAQELFRQTKQLCLNIPPGSQVHVSY</sequence>
<dbReference type="Proteomes" id="UP000765509">
    <property type="component" value="Unassembled WGS sequence"/>
</dbReference>
<organism evidence="1 2">
    <name type="scientific">Austropuccinia psidii MF-1</name>
    <dbReference type="NCBI Taxonomy" id="1389203"/>
    <lineage>
        <taxon>Eukaryota</taxon>
        <taxon>Fungi</taxon>
        <taxon>Dikarya</taxon>
        <taxon>Basidiomycota</taxon>
        <taxon>Pucciniomycotina</taxon>
        <taxon>Pucciniomycetes</taxon>
        <taxon>Pucciniales</taxon>
        <taxon>Sphaerophragmiaceae</taxon>
        <taxon>Austropuccinia</taxon>
    </lineage>
</organism>
<evidence type="ECO:0000313" key="2">
    <source>
        <dbReference type="Proteomes" id="UP000765509"/>
    </source>
</evidence>
<keyword evidence="2" id="KW-1185">Reference proteome</keyword>
<evidence type="ECO:0000313" key="1">
    <source>
        <dbReference type="EMBL" id="MBW0487153.1"/>
    </source>
</evidence>
<reference evidence="1" key="1">
    <citation type="submission" date="2021-03" db="EMBL/GenBank/DDBJ databases">
        <title>Draft genome sequence of rust myrtle Austropuccinia psidii MF-1, a brazilian biotype.</title>
        <authorList>
            <person name="Quecine M.C."/>
            <person name="Pachon D.M.R."/>
            <person name="Bonatelli M.L."/>
            <person name="Correr F.H."/>
            <person name="Franceschini L.M."/>
            <person name="Leite T.F."/>
            <person name="Margarido G.R.A."/>
            <person name="Almeida C.A."/>
            <person name="Ferrarezi J.A."/>
            <person name="Labate C.A."/>
        </authorList>
    </citation>
    <scope>NUCLEOTIDE SEQUENCE</scope>
    <source>
        <strain evidence="1">MF-1</strain>
    </source>
</reference>
<gene>
    <name evidence="1" type="ORF">O181_026868</name>
</gene>
<name>A0A9Q3CQN1_9BASI</name>
<accession>A0A9Q3CQN1</accession>
<protein>
    <submittedName>
        <fullName evidence="1">Uncharacterized protein</fullName>
    </submittedName>
</protein>
<dbReference type="EMBL" id="AVOT02009010">
    <property type="protein sequence ID" value="MBW0487153.1"/>
    <property type="molecule type" value="Genomic_DNA"/>
</dbReference>
<dbReference type="AlphaFoldDB" id="A0A9Q3CQN1"/>
<comment type="caution">
    <text evidence="1">The sequence shown here is derived from an EMBL/GenBank/DDBJ whole genome shotgun (WGS) entry which is preliminary data.</text>
</comment>